<feature type="signal peptide" evidence="1">
    <location>
        <begin position="1"/>
        <end position="23"/>
    </location>
</feature>
<dbReference type="AlphaFoldDB" id="A0A1V0RS01"/>
<name>A0A1V0RS01_9RHOB</name>
<organism evidence="2 3">
    <name type="scientific">Roseovarius mucosus</name>
    <dbReference type="NCBI Taxonomy" id="215743"/>
    <lineage>
        <taxon>Bacteria</taxon>
        <taxon>Pseudomonadati</taxon>
        <taxon>Pseudomonadota</taxon>
        <taxon>Alphaproteobacteria</taxon>
        <taxon>Rhodobacterales</taxon>
        <taxon>Roseobacteraceae</taxon>
        <taxon>Roseovarius</taxon>
    </lineage>
</organism>
<sequence length="175" mass="18577">MKRLLTTALFTGMTLASVGPVLAMDKTLSGLDVKVDLSAYADNNVLKYWPTLEADLATAIASKVTLNDTADAPRIAVEINKVAIDGDTILPDTGEFNQLEGTVSTFEGLNDAVATNADSLENPDEQIGSYALQMTAVSGDTPAPEGWVTIEPSQDDFYAALVDAYATTVVERLDD</sequence>
<accession>A0A1V0RS01</accession>
<keyword evidence="3" id="KW-1185">Reference proteome</keyword>
<gene>
    <name evidence="2" type="ORF">ROSMUCSMR3_03080</name>
</gene>
<feature type="chain" id="PRO_5010702758" evidence="1">
    <location>
        <begin position="24"/>
        <end position="175"/>
    </location>
</feature>
<protein>
    <submittedName>
        <fullName evidence="2">Uncharacterized protein</fullName>
    </submittedName>
</protein>
<proteinExistence type="predicted"/>
<dbReference type="KEGG" id="rmm:ROSMUCSMR3_03080"/>
<evidence type="ECO:0000313" key="3">
    <source>
        <dbReference type="Proteomes" id="UP000192273"/>
    </source>
</evidence>
<reference evidence="2 3" key="1">
    <citation type="submission" date="2017-03" db="EMBL/GenBank/DDBJ databases">
        <title>Genome Sequence of Roseovarius mucosus strain SMR3 Isolated from a culture of the Diatom Skeletonema marinoi.</title>
        <authorList>
            <person name="Topel M."/>
            <person name="Pinder M."/>
            <person name="Johansson O.N."/>
            <person name="Kourtchenko O."/>
            <person name="Godhe A."/>
            <person name="Clarke A.K."/>
        </authorList>
    </citation>
    <scope>NUCLEOTIDE SEQUENCE [LARGE SCALE GENOMIC DNA]</scope>
    <source>
        <strain evidence="2 3">SMR3</strain>
    </source>
</reference>
<dbReference type="Proteomes" id="UP000192273">
    <property type="component" value="Chromosome"/>
</dbReference>
<dbReference type="RefSeq" id="WP_008283227.1">
    <property type="nucleotide sequence ID" value="NZ_CP020474.1"/>
</dbReference>
<keyword evidence="1" id="KW-0732">Signal</keyword>
<evidence type="ECO:0000256" key="1">
    <source>
        <dbReference type="SAM" id="SignalP"/>
    </source>
</evidence>
<dbReference type="EMBL" id="CP020474">
    <property type="protein sequence ID" value="ARE84544.1"/>
    <property type="molecule type" value="Genomic_DNA"/>
</dbReference>
<evidence type="ECO:0000313" key="2">
    <source>
        <dbReference type="EMBL" id="ARE84544.1"/>
    </source>
</evidence>